<dbReference type="VEuPathDB" id="FungiDB:BD410DRAFT_842151"/>
<dbReference type="PROSITE" id="PS00745">
    <property type="entry name" value="RF_PROK_I"/>
    <property type="match status" value="1"/>
</dbReference>
<evidence type="ECO:0000256" key="2">
    <source>
        <dbReference type="ARBA" id="ARBA00022917"/>
    </source>
</evidence>
<dbReference type="Pfam" id="PF00472">
    <property type="entry name" value="RF-1"/>
    <property type="match status" value="1"/>
</dbReference>
<keyword evidence="5" id="KW-1185">Reference proteome</keyword>
<dbReference type="Gene3D" id="3.30.70.1660">
    <property type="match status" value="1"/>
</dbReference>
<dbReference type="PANTHER" id="PTHR43116">
    <property type="entry name" value="PEPTIDE CHAIN RELEASE FACTOR 2"/>
    <property type="match status" value="1"/>
</dbReference>
<dbReference type="GO" id="GO:0032543">
    <property type="term" value="P:mitochondrial translation"/>
    <property type="evidence" value="ECO:0007669"/>
    <property type="project" value="UniProtKB-ARBA"/>
</dbReference>
<dbReference type="GO" id="GO:0005739">
    <property type="term" value="C:mitochondrion"/>
    <property type="evidence" value="ECO:0007669"/>
    <property type="project" value="GOC"/>
</dbReference>
<evidence type="ECO:0000313" key="4">
    <source>
        <dbReference type="EMBL" id="TDL19434.1"/>
    </source>
</evidence>
<dbReference type="OrthoDB" id="2019491at2759"/>
<gene>
    <name evidence="4" type="ORF">BD410DRAFT_842151</name>
</gene>
<protein>
    <submittedName>
        <fullName evidence="4">Peptide chain release factor 2</fullName>
    </submittedName>
</protein>
<evidence type="ECO:0000259" key="3">
    <source>
        <dbReference type="PROSITE" id="PS00745"/>
    </source>
</evidence>
<dbReference type="InterPro" id="IPR005139">
    <property type="entry name" value="PCRF"/>
</dbReference>
<proteinExistence type="inferred from homology"/>
<reference evidence="4 5" key="1">
    <citation type="submission" date="2018-06" db="EMBL/GenBank/DDBJ databases">
        <title>A transcriptomic atlas of mushroom development highlights an independent origin of complex multicellularity.</title>
        <authorList>
            <consortium name="DOE Joint Genome Institute"/>
            <person name="Krizsan K."/>
            <person name="Almasi E."/>
            <person name="Merenyi Z."/>
            <person name="Sahu N."/>
            <person name="Viragh M."/>
            <person name="Koszo T."/>
            <person name="Mondo S."/>
            <person name="Kiss B."/>
            <person name="Balint B."/>
            <person name="Kues U."/>
            <person name="Barry K."/>
            <person name="Hegedus J.C."/>
            <person name="Henrissat B."/>
            <person name="Johnson J."/>
            <person name="Lipzen A."/>
            <person name="Ohm R."/>
            <person name="Nagy I."/>
            <person name="Pangilinan J."/>
            <person name="Yan J."/>
            <person name="Xiong Y."/>
            <person name="Grigoriev I.V."/>
            <person name="Hibbett D.S."/>
            <person name="Nagy L.G."/>
        </authorList>
    </citation>
    <scope>NUCLEOTIDE SEQUENCE [LARGE SCALE GENOMIC DNA]</scope>
    <source>
        <strain evidence="4 5">SZMC22713</strain>
    </source>
</reference>
<comment type="similarity">
    <text evidence="1">Belongs to the prokaryotic/mitochondrial release factor family.</text>
</comment>
<dbReference type="STRING" id="50990.A0A4Y7PVL2"/>
<organism evidence="4 5">
    <name type="scientific">Rickenella mellea</name>
    <dbReference type="NCBI Taxonomy" id="50990"/>
    <lineage>
        <taxon>Eukaryota</taxon>
        <taxon>Fungi</taxon>
        <taxon>Dikarya</taxon>
        <taxon>Basidiomycota</taxon>
        <taxon>Agaricomycotina</taxon>
        <taxon>Agaricomycetes</taxon>
        <taxon>Hymenochaetales</taxon>
        <taxon>Rickenellaceae</taxon>
        <taxon>Rickenella</taxon>
    </lineage>
</organism>
<dbReference type="InterPro" id="IPR000352">
    <property type="entry name" value="Pep_chain_release_fac_I"/>
</dbReference>
<dbReference type="AlphaFoldDB" id="A0A4Y7PVL2"/>
<feature type="domain" description="Prokaryotic-type class I peptide chain release factors" evidence="3">
    <location>
        <begin position="217"/>
        <end position="233"/>
    </location>
</feature>
<evidence type="ECO:0000313" key="5">
    <source>
        <dbReference type="Proteomes" id="UP000294933"/>
    </source>
</evidence>
<dbReference type="Pfam" id="PF03462">
    <property type="entry name" value="PCRF"/>
    <property type="match status" value="1"/>
</dbReference>
<keyword evidence="2" id="KW-0648">Protein biosynthesis</keyword>
<dbReference type="EMBL" id="ML170197">
    <property type="protein sequence ID" value="TDL19434.1"/>
    <property type="molecule type" value="Genomic_DNA"/>
</dbReference>
<dbReference type="SMART" id="SM00937">
    <property type="entry name" value="PCRF"/>
    <property type="match status" value="1"/>
</dbReference>
<dbReference type="FunFam" id="3.30.160.20:FF:000004">
    <property type="entry name" value="Peptide chain release factor 1"/>
    <property type="match status" value="1"/>
</dbReference>
<dbReference type="Proteomes" id="UP000294933">
    <property type="component" value="Unassembled WGS sequence"/>
</dbReference>
<dbReference type="SUPFAM" id="SSF75620">
    <property type="entry name" value="Release factor"/>
    <property type="match status" value="1"/>
</dbReference>
<dbReference type="InterPro" id="IPR045853">
    <property type="entry name" value="Pep_chain_release_fac_I_sf"/>
</dbReference>
<dbReference type="GO" id="GO:0003747">
    <property type="term" value="F:translation release factor activity"/>
    <property type="evidence" value="ECO:0007669"/>
    <property type="project" value="InterPro"/>
</dbReference>
<dbReference type="PANTHER" id="PTHR43116:SF3">
    <property type="entry name" value="CLASS I PEPTIDE CHAIN RELEASE FACTOR"/>
    <property type="match status" value="1"/>
</dbReference>
<name>A0A4Y7PVL2_9AGAM</name>
<accession>A0A4Y7PVL2</accession>
<sequence length="344" mass="38680">MDQETQLKVVQDEISTIGEQLTDGLQARENSVLAFRKQQRLSRLKKKAECFREIQSSHNELCDLTALADSSNGTHLYQEILPEVISLKDRVEALEREILLSEPLDANSAGFSGTFPLRSTIKKFNIDEYVVKTVDESPGDIAGFRHKTLLVKGRYAYGYAQFESGVHRLVRMSPFDSAGQRHTSFASVQVSPFFEESNIRDKIIELRPGDLKITTMRSQGAGGQHVNKTETAVRIVHLPTNIVVSCQQERSQARNRALALSLLRAKLYDMDLLKKAQSKASSHNNLPDITWGSQIRSYTLQPYQLIKDLRTGHEVGTGRIQAVLDGDLDGLMEACLKHFRTPRL</sequence>
<evidence type="ECO:0000256" key="1">
    <source>
        <dbReference type="ARBA" id="ARBA00010835"/>
    </source>
</evidence>
<dbReference type="Gene3D" id="3.30.160.20">
    <property type="match status" value="1"/>
</dbReference>